<dbReference type="HOGENOM" id="CLU_1545491_0_0_7"/>
<reference evidence="2" key="1">
    <citation type="journal article" date="2013" name="ISME J.">
        <title>A small predatory core genome in the divergent marine Bacteriovorax marinus SJ and the terrestrial Bdellovibrio bacteriovorus.</title>
        <authorList>
            <person name="Crossman L.C."/>
            <person name="Chen H."/>
            <person name="Cerdeno-Tarraga A.M."/>
            <person name="Brooks K."/>
            <person name="Quail M.A."/>
            <person name="Pineiro S.A."/>
            <person name="Hobley L."/>
            <person name="Sockett R.E."/>
            <person name="Bentley S.D."/>
            <person name="Parkhill J."/>
            <person name="Williams H.N."/>
            <person name="Stine O.C."/>
        </authorList>
    </citation>
    <scope>NUCLEOTIDE SEQUENCE [LARGE SCALE GENOMIC DNA]</scope>
    <source>
        <strain evidence="2">ATCC BAA-682 / DSM 15412 / SJ</strain>
    </source>
</reference>
<protein>
    <recommendedName>
        <fullName evidence="3">Peptidase M48 domain-containing protein</fullName>
    </recommendedName>
</protein>
<evidence type="ECO:0008006" key="3">
    <source>
        <dbReference type="Google" id="ProtNLM"/>
    </source>
</evidence>
<sequence length="173" mass="19990">MNNFFEKLRFKNKKGHLLEKPEHKWIAENRDIADVFSELSNIGSKYKNLSELLETTVFINSSGQYACAIKADVNIIIIYPELCFLMRNRRKEQALAILLHELAHLILEHQKNGVENDKAQVEADLFSAQLGYGEELLLFLLDQVQTSQVEMRVSALRRFLNIKERASVQSLQN</sequence>
<dbReference type="STRING" id="862908.BMS_2175"/>
<accession>E1X3Q2</accession>
<organism evidence="1 2">
    <name type="scientific">Halobacteriovorax marinus (strain ATCC BAA-682 / DSM 15412 / SJ)</name>
    <name type="common">Bacteriovorax marinus</name>
    <dbReference type="NCBI Taxonomy" id="862908"/>
    <lineage>
        <taxon>Bacteria</taxon>
        <taxon>Pseudomonadati</taxon>
        <taxon>Bdellovibrionota</taxon>
        <taxon>Bacteriovoracia</taxon>
        <taxon>Bacteriovoracales</taxon>
        <taxon>Halobacteriovoraceae</taxon>
        <taxon>Halobacteriovorax</taxon>
    </lineage>
</organism>
<evidence type="ECO:0000313" key="2">
    <source>
        <dbReference type="Proteomes" id="UP000008963"/>
    </source>
</evidence>
<gene>
    <name evidence="1" type="ordered locus">BMS_2175</name>
</gene>
<dbReference type="EMBL" id="FQ312005">
    <property type="protein sequence ID" value="CBW26981.1"/>
    <property type="molecule type" value="Genomic_DNA"/>
</dbReference>
<evidence type="ECO:0000313" key="1">
    <source>
        <dbReference type="EMBL" id="CBW26981.1"/>
    </source>
</evidence>
<name>E1X3Q2_HALMS</name>
<dbReference type="AlphaFoldDB" id="E1X3Q2"/>
<dbReference type="RefSeq" id="WP_014244759.1">
    <property type="nucleotide sequence ID" value="NC_016620.1"/>
</dbReference>
<dbReference type="Proteomes" id="UP000008963">
    <property type="component" value="Chromosome"/>
</dbReference>
<dbReference type="KEGG" id="bmx:BMS_2175"/>
<keyword evidence="2" id="KW-1185">Reference proteome</keyword>
<proteinExistence type="predicted"/>
<dbReference type="PATRIC" id="fig|862908.3.peg.2069"/>